<reference evidence="1" key="1">
    <citation type="submission" date="2023-10" db="EMBL/GenBank/DDBJ databases">
        <authorList>
            <person name="Chen Y."/>
            <person name="Shah S."/>
            <person name="Dougan E. K."/>
            <person name="Thang M."/>
            <person name="Chan C."/>
        </authorList>
    </citation>
    <scope>NUCLEOTIDE SEQUENCE [LARGE SCALE GENOMIC DNA]</scope>
</reference>
<feature type="non-terminal residue" evidence="1">
    <location>
        <position position="273"/>
    </location>
</feature>
<dbReference type="EMBL" id="CAUYUJ010015961">
    <property type="protein sequence ID" value="CAK0860282.1"/>
    <property type="molecule type" value="Genomic_DNA"/>
</dbReference>
<keyword evidence="2" id="KW-1185">Reference proteome</keyword>
<feature type="non-terminal residue" evidence="1">
    <location>
        <position position="1"/>
    </location>
</feature>
<accession>A0ABN9UMA8</accession>
<evidence type="ECO:0000313" key="1">
    <source>
        <dbReference type="EMBL" id="CAK0860282.1"/>
    </source>
</evidence>
<evidence type="ECO:0000313" key="2">
    <source>
        <dbReference type="Proteomes" id="UP001189429"/>
    </source>
</evidence>
<sequence>FASSCGSNFGTALRVRSIEELEQSLNKYVEKYTKTEESSAQQSSHIGAVLRQIEAQEVVYKAAVQELHLGVVATAPTEGKDKGGGGTATAHFESHDYEYLHKYMYIVERLKDLGQLTFMTCDLWVGEGFTPRNMKLIQIIGQEVQTDVPTEKLMGLTLEPPGYDDLTAPVGAFLEQIGGTGDKFTLMGTTKQQAVEIMNQAHEACDRRAWTELCAATGCEDGWHPKHYHLLSDASLNLLAKFFHLMDLASSAPDLVQRTPVLFNGVDRERFGK</sequence>
<comment type="caution">
    <text evidence="1">The sequence shown here is derived from an EMBL/GenBank/DDBJ whole genome shotgun (WGS) entry which is preliminary data.</text>
</comment>
<protein>
    <submittedName>
        <fullName evidence="1">Uncharacterized protein</fullName>
    </submittedName>
</protein>
<name>A0ABN9UMA8_9DINO</name>
<organism evidence="1 2">
    <name type="scientific">Prorocentrum cordatum</name>
    <dbReference type="NCBI Taxonomy" id="2364126"/>
    <lineage>
        <taxon>Eukaryota</taxon>
        <taxon>Sar</taxon>
        <taxon>Alveolata</taxon>
        <taxon>Dinophyceae</taxon>
        <taxon>Prorocentrales</taxon>
        <taxon>Prorocentraceae</taxon>
        <taxon>Prorocentrum</taxon>
    </lineage>
</organism>
<gene>
    <name evidence="1" type="ORF">PCOR1329_LOCUS49288</name>
</gene>
<dbReference type="Proteomes" id="UP001189429">
    <property type="component" value="Unassembled WGS sequence"/>
</dbReference>
<proteinExistence type="predicted"/>